<feature type="region of interest" description="Disordered" evidence="1">
    <location>
        <begin position="12"/>
        <end position="85"/>
    </location>
</feature>
<name>X0X4H1_9ZZZZ</name>
<dbReference type="EMBL" id="BARS01043294">
    <property type="protein sequence ID" value="GAG38119.1"/>
    <property type="molecule type" value="Genomic_DNA"/>
</dbReference>
<evidence type="ECO:0000313" key="2">
    <source>
        <dbReference type="EMBL" id="GAG38119.1"/>
    </source>
</evidence>
<evidence type="ECO:0000256" key="1">
    <source>
        <dbReference type="SAM" id="MobiDB-lite"/>
    </source>
</evidence>
<feature type="compositionally biased region" description="Basic and acidic residues" evidence="1">
    <location>
        <begin position="15"/>
        <end position="24"/>
    </location>
</feature>
<sequence>MAELLAALHAGLQKGEAKAKRAGDRQPAATSGQAEAVKLNLRVWGGSSDAIRPDTEENPFAEEAEAKPAEPPEDDPFVERPDKEG</sequence>
<comment type="caution">
    <text evidence="2">The sequence shown here is derived from an EMBL/GenBank/DDBJ whole genome shotgun (WGS) entry which is preliminary data.</text>
</comment>
<protein>
    <submittedName>
        <fullName evidence="2">Uncharacterized protein</fullName>
    </submittedName>
</protein>
<dbReference type="AlphaFoldDB" id="X0X4H1"/>
<accession>X0X4H1</accession>
<gene>
    <name evidence="2" type="ORF">S01H1_65570</name>
</gene>
<proteinExistence type="predicted"/>
<organism evidence="2">
    <name type="scientific">marine sediment metagenome</name>
    <dbReference type="NCBI Taxonomy" id="412755"/>
    <lineage>
        <taxon>unclassified sequences</taxon>
        <taxon>metagenomes</taxon>
        <taxon>ecological metagenomes</taxon>
    </lineage>
</organism>
<reference evidence="2" key="1">
    <citation type="journal article" date="2014" name="Front. Microbiol.">
        <title>High frequency of phylogenetically diverse reductive dehalogenase-homologous genes in deep subseafloor sedimentary metagenomes.</title>
        <authorList>
            <person name="Kawai M."/>
            <person name="Futagami T."/>
            <person name="Toyoda A."/>
            <person name="Takaki Y."/>
            <person name="Nishi S."/>
            <person name="Hori S."/>
            <person name="Arai W."/>
            <person name="Tsubouchi T."/>
            <person name="Morono Y."/>
            <person name="Uchiyama I."/>
            <person name="Ito T."/>
            <person name="Fujiyama A."/>
            <person name="Inagaki F."/>
            <person name="Takami H."/>
        </authorList>
    </citation>
    <scope>NUCLEOTIDE SEQUENCE</scope>
    <source>
        <strain evidence="2">Expedition CK06-06</strain>
    </source>
</reference>